<accession>A0A3Q9ICK0</accession>
<dbReference type="EMBL" id="CP034346">
    <property type="protein sequence ID" value="AZS15147.1"/>
    <property type="molecule type" value="Genomic_DNA"/>
</dbReference>
<dbReference type="PROSITE" id="PS51257">
    <property type="entry name" value="PROKAR_LIPOPROTEIN"/>
    <property type="match status" value="1"/>
</dbReference>
<name>A0A3Q9ICK0_9BACL</name>
<evidence type="ECO:0000259" key="8">
    <source>
        <dbReference type="PROSITE" id="PS50983"/>
    </source>
</evidence>
<reference evidence="10" key="1">
    <citation type="submission" date="2018-12" db="EMBL/GenBank/DDBJ databases">
        <title>Complete genome sequence of Paenibacillus sp. MBLB1234.</title>
        <authorList>
            <person name="Nam Y.-D."/>
            <person name="Kang J."/>
            <person name="Chung W.-H."/>
            <person name="Park Y.S."/>
        </authorList>
    </citation>
    <scope>NUCLEOTIDE SEQUENCE [LARGE SCALE GENOMIC DNA]</scope>
    <source>
        <strain evidence="10">MBLB1234</strain>
    </source>
</reference>
<keyword evidence="4 7" id="KW-0732">Signal</keyword>
<dbReference type="PANTHER" id="PTHR30532">
    <property type="entry name" value="IRON III DICITRATE-BINDING PERIPLASMIC PROTEIN"/>
    <property type="match status" value="1"/>
</dbReference>
<evidence type="ECO:0000256" key="3">
    <source>
        <dbReference type="ARBA" id="ARBA00022448"/>
    </source>
</evidence>
<feature type="chain" id="PRO_5018716193" evidence="7">
    <location>
        <begin position="24"/>
        <end position="334"/>
    </location>
</feature>
<sequence>MGKSRRWAAVCLAVLLSLSVALAGCGKQGESNKQAGQVGKEGTAQQQTNPAGEQPSSGTRTVSDEFGEVEIPVHPQRIAGVYLEDYLVALGITPVVQWYHPNWGKQDYLDLDVPQFDITGSVEALLDASPDLIIVDGVVDAAKYEIYSKIAPTYRLPENILQNPPEILCTIADLVNQKEKGEEVLKQYDQKVEDAKEKLKSAIGDETVAVIRLNIGDKTLALFGIENRYSGNIYKEIGLTPPTMVSEMKDFHAVISEEVLPELNVDHIIVFPSNGYWDSAENREAEKLFDSPLWKSMPAVKNGHVYQVDRTHWQSGAIYANMKKIDDLLNIFIK</sequence>
<dbReference type="AlphaFoldDB" id="A0A3Q9ICK0"/>
<organism evidence="9 10">
    <name type="scientific">Paenibacillus lutimineralis</name>
    <dbReference type="NCBI Taxonomy" id="2707005"/>
    <lineage>
        <taxon>Bacteria</taxon>
        <taxon>Bacillati</taxon>
        <taxon>Bacillota</taxon>
        <taxon>Bacilli</taxon>
        <taxon>Bacillales</taxon>
        <taxon>Paenibacillaceae</taxon>
        <taxon>Paenibacillus</taxon>
    </lineage>
</organism>
<keyword evidence="3" id="KW-0813">Transport</keyword>
<feature type="domain" description="Fe/B12 periplasmic-binding" evidence="8">
    <location>
        <begin position="75"/>
        <end position="334"/>
    </location>
</feature>
<dbReference type="RefSeq" id="WP_126998477.1">
    <property type="nucleotide sequence ID" value="NZ_CP034346.1"/>
</dbReference>
<keyword evidence="10" id="KW-1185">Reference proteome</keyword>
<feature type="signal peptide" evidence="7">
    <location>
        <begin position="1"/>
        <end position="23"/>
    </location>
</feature>
<feature type="region of interest" description="Disordered" evidence="6">
    <location>
        <begin position="30"/>
        <end position="61"/>
    </location>
</feature>
<comment type="similarity">
    <text evidence="2">Belongs to the bacterial solute-binding protein 8 family.</text>
</comment>
<evidence type="ECO:0000313" key="10">
    <source>
        <dbReference type="Proteomes" id="UP000270678"/>
    </source>
</evidence>
<dbReference type="KEGG" id="plut:EI981_12175"/>
<dbReference type="InterPro" id="IPR002491">
    <property type="entry name" value="ABC_transptr_periplasmic_BD"/>
</dbReference>
<evidence type="ECO:0000256" key="6">
    <source>
        <dbReference type="SAM" id="MobiDB-lite"/>
    </source>
</evidence>
<dbReference type="PANTHER" id="PTHR30532:SF29">
    <property type="entry name" value="FE(3+) DICITRATE-BINDING PERIPLASMIC PROTEIN"/>
    <property type="match status" value="1"/>
</dbReference>
<dbReference type="Proteomes" id="UP000270678">
    <property type="component" value="Chromosome"/>
</dbReference>
<keyword evidence="5" id="KW-0175">Coiled coil</keyword>
<dbReference type="PROSITE" id="PS50983">
    <property type="entry name" value="FE_B12_PBP"/>
    <property type="match status" value="1"/>
</dbReference>
<dbReference type="GO" id="GO:1901678">
    <property type="term" value="P:iron coordination entity transport"/>
    <property type="evidence" value="ECO:0007669"/>
    <property type="project" value="UniProtKB-ARBA"/>
</dbReference>
<evidence type="ECO:0000256" key="4">
    <source>
        <dbReference type="ARBA" id="ARBA00022729"/>
    </source>
</evidence>
<evidence type="ECO:0000256" key="5">
    <source>
        <dbReference type="SAM" id="Coils"/>
    </source>
</evidence>
<evidence type="ECO:0000256" key="2">
    <source>
        <dbReference type="ARBA" id="ARBA00008814"/>
    </source>
</evidence>
<feature type="coiled-coil region" evidence="5">
    <location>
        <begin position="171"/>
        <end position="205"/>
    </location>
</feature>
<gene>
    <name evidence="9" type="ORF">EI981_12175</name>
</gene>
<dbReference type="SUPFAM" id="SSF53807">
    <property type="entry name" value="Helical backbone' metal receptor"/>
    <property type="match status" value="1"/>
</dbReference>
<comment type="subcellular location">
    <subcellularLocation>
        <location evidence="1">Cell envelope</location>
    </subcellularLocation>
</comment>
<dbReference type="GO" id="GO:0030288">
    <property type="term" value="C:outer membrane-bounded periplasmic space"/>
    <property type="evidence" value="ECO:0007669"/>
    <property type="project" value="TreeGrafter"/>
</dbReference>
<dbReference type="Gene3D" id="3.40.50.1980">
    <property type="entry name" value="Nitrogenase molybdenum iron protein domain"/>
    <property type="match status" value="2"/>
</dbReference>
<evidence type="ECO:0000256" key="1">
    <source>
        <dbReference type="ARBA" id="ARBA00004196"/>
    </source>
</evidence>
<evidence type="ECO:0000313" key="9">
    <source>
        <dbReference type="EMBL" id="AZS15147.1"/>
    </source>
</evidence>
<evidence type="ECO:0000256" key="7">
    <source>
        <dbReference type="SAM" id="SignalP"/>
    </source>
</evidence>
<feature type="compositionally biased region" description="Polar residues" evidence="6">
    <location>
        <begin position="43"/>
        <end position="61"/>
    </location>
</feature>
<dbReference type="OrthoDB" id="2417096at2"/>
<protein>
    <submittedName>
        <fullName evidence="9">ABC transporter substrate-binding protein</fullName>
    </submittedName>
</protein>
<proteinExistence type="inferred from homology"/>
<dbReference type="Pfam" id="PF01497">
    <property type="entry name" value="Peripla_BP_2"/>
    <property type="match status" value="1"/>
</dbReference>
<dbReference type="InterPro" id="IPR051313">
    <property type="entry name" value="Bact_iron-sidero_bind"/>
</dbReference>